<accession>A0A0B6AMG1</accession>
<dbReference type="InterPro" id="IPR036513">
    <property type="entry name" value="STAS_dom_sf"/>
</dbReference>
<dbReference type="EMBL" id="CP009920">
    <property type="protein sequence ID" value="AJI20994.1"/>
    <property type="molecule type" value="Genomic_DNA"/>
</dbReference>
<dbReference type="GeneID" id="93643523"/>
<dbReference type="RefSeq" id="WP_034650753.1">
    <property type="nucleotide sequence ID" value="NZ_BCVB01000006.1"/>
</dbReference>
<evidence type="ECO:0000313" key="2">
    <source>
        <dbReference type="Proteomes" id="UP000031829"/>
    </source>
</evidence>
<sequence>MSMLEYVPIPYFLVDTEFNILEWSQQSGHLFKPSANFLDLVDVFSQEKARKFLSLRQTDSRELSVDEPHDEQTLVQSRGQAIQKVELVMQTNDSPYSLFECLIQWDSDIGHLVCIRQDERIQELTSLVQDHRKRLADTDFELLEQKERLEKSLQKIKQLSASFIKLSSKVGLIPLFGDLDTDLVAENTSILQNFAHEGNYTTLLFDFGGLDILTTEGIQAFAGFMQSFYLMGITCYIIGMKPHHTAALKNRTFGDQIIYMNNLSEIIAVNKNVS</sequence>
<dbReference type="AlphaFoldDB" id="A0A0B6AMG1"/>
<gene>
    <name evidence="1" type="ORF">BG04_5583</name>
</gene>
<dbReference type="SUPFAM" id="SSF52091">
    <property type="entry name" value="SpoIIaa-like"/>
    <property type="match status" value="1"/>
</dbReference>
<organism evidence="1 2">
    <name type="scientific">Priestia megaterium (strain ATCC 14581 / DSM 32 / CCUG 1817 / JCM 2506 / NBRC 15308 / NCIMB 9376 / NCTC 10342 / NRRL B-14308 / VKM B-512 / Ford 19)</name>
    <name type="common">Bacillus megaterium</name>
    <dbReference type="NCBI Taxonomy" id="1348623"/>
    <lineage>
        <taxon>Bacteria</taxon>
        <taxon>Bacillati</taxon>
        <taxon>Bacillota</taxon>
        <taxon>Bacilli</taxon>
        <taxon>Bacillales</taxon>
        <taxon>Bacillaceae</taxon>
        <taxon>Priestia</taxon>
    </lineage>
</organism>
<reference evidence="1 2" key="1">
    <citation type="journal article" date="2015" name="Genome Announc.">
        <title>Complete genome sequences for 35 biothreat assay-relevant bacillus species.</title>
        <authorList>
            <person name="Johnson S.L."/>
            <person name="Daligault H.E."/>
            <person name="Davenport K.W."/>
            <person name="Jaissle J."/>
            <person name="Frey K.G."/>
            <person name="Ladner J.T."/>
            <person name="Broomall S.M."/>
            <person name="Bishop-Lilly K.A."/>
            <person name="Bruce D.C."/>
            <person name="Gibbons H.S."/>
            <person name="Coyne S.R."/>
            <person name="Lo C.C."/>
            <person name="Meincke L."/>
            <person name="Munk A.C."/>
            <person name="Koroleva G.I."/>
            <person name="Rosenzweig C.N."/>
            <person name="Palacios G.F."/>
            <person name="Redden C.L."/>
            <person name="Minogue T.D."/>
            <person name="Chain P.S."/>
        </authorList>
    </citation>
    <scope>NUCLEOTIDE SEQUENCE [LARGE SCALE GENOMIC DNA]</scope>
    <source>
        <strain evidence="2">ATCC 14581 / DSM 32 / JCM 2506 / NBRC 15308 / NCIMB 9376 / NCTC 10342 / NRRL B-14308 / VKM B-512</strain>
    </source>
</reference>
<dbReference type="Gene3D" id="3.30.750.24">
    <property type="entry name" value="STAS domain"/>
    <property type="match status" value="1"/>
</dbReference>
<dbReference type="KEGG" id="bmeg:BG04_5583"/>
<proteinExistence type="predicted"/>
<dbReference type="Proteomes" id="UP000031829">
    <property type="component" value="Chromosome"/>
</dbReference>
<dbReference type="HOGENOM" id="CLU_096828_0_0_9"/>
<evidence type="ECO:0000313" key="1">
    <source>
        <dbReference type="EMBL" id="AJI20994.1"/>
    </source>
</evidence>
<name>A0A0B6AMG1_PRIM2</name>
<protein>
    <submittedName>
        <fullName evidence="1">STAS domain protein</fullName>
    </submittedName>
</protein>